<dbReference type="AntiFam" id="ANF00152">
    <property type="entry name" value="Shadow ORF (opposite nadB1)"/>
</dbReference>
<proteinExistence type="predicted"/>
<evidence type="ECO:0000313" key="1">
    <source>
        <dbReference type="EMBL" id="MPN29153.1"/>
    </source>
</evidence>
<dbReference type="EMBL" id="VSSQ01079714">
    <property type="protein sequence ID" value="MPN29153.1"/>
    <property type="molecule type" value="Genomic_DNA"/>
</dbReference>
<sequence>MQRQLRGIDAVLPGVNLPGDLLQAPLVAPYADAFVHQHGQCVLDAQRSIVHGAWQRLRGHFGRGGRVVLCDGEGGGTAHHHAFQKRVAGQPVGAVQAGAGHFAHGMKTRHIGVAVHPRHHAAAGIVRARGHGNGLAGDVDAVLCAQLHHAGKVLRQPFARLMRDVEMHMRDAVLLHFCVDRTGDDVARRKFGAVVVGGHEAFAAG</sequence>
<gene>
    <name evidence="1" type="ORF">SDC9_176604</name>
</gene>
<protein>
    <submittedName>
        <fullName evidence="1">Uncharacterized protein</fullName>
    </submittedName>
</protein>
<accession>A0A645GZU8</accession>
<organism evidence="1">
    <name type="scientific">bioreactor metagenome</name>
    <dbReference type="NCBI Taxonomy" id="1076179"/>
    <lineage>
        <taxon>unclassified sequences</taxon>
        <taxon>metagenomes</taxon>
        <taxon>ecological metagenomes</taxon>
    </lineage>
</organism>
<comment type="caution">
    <text evidence="1">The sequence shown here is derived from an EMBL/GenBank/DDBJ whole genome shotgun (WGS) entry which is preliminary data.</text>
</comment>
<reference evidence="1" key="1">
    <citation type="submission" date="2019-08" db="EMBL/GenBank/DDBJ databases">
        <authorList>
            <person name="Kucharzyk K."/>
            <person name="Murdoch R.W."/>
            <person name="Higgins S."/>
            <person name="Loffler F."/>
        </authorList>
    </citation>
    <scope>NUCLEOTIDE SEQUENCE</scope>
</reference>
<name>A0A645GZU8_9ZZZZ</name>
<dbReference type="AlphaFoldDB" id="A0A645GZU8"/>